<evidence type="ECO:0000313" key="3">
    <source>
        <dbReference type="Proteomes" id="UP000694386"/>
    </source>
</evidence>
<sequence length="104" mass="10583">LPPAPSAAAGLGVAVRAARAPCATAVARVRRRDPPGLGSAATEAGLQLRGSRRRRPGGSAVLAASLLHIYDLLSHSLSVDSVQSLARGSTFTRASRVIAVCSDN</sequence>
<organism evidence="2 3">
    <name type="scientific">Cricetulus griseus</name>
    <name type="common">Chinese hamster</name>
    <name type="synonym">Cricetulus barabensis griseus</name>
    <dbReference type="NCBI Taxonomy" id="10029"/>
    <lineage>
        <taxon>Eukaryota</taxon>
        <taxon>Metazoa</taxon>
        <taxon>Chordata</taxon>
        <taxon>Craniata</taxon>
        <taxon>Vertebrata</taxon>
        <taxon>Euteleostomi</taxon>
        <taxon>Mammalia</taxon>
        <taxon>Eutheria</taxon>
        <taxon>Euarchontoglires</taxon>
        <taxon>Glires</taxon>
        <taxon>Rodentia</taxon>
        <taxon>Myomorpha</taxon>
        <taxon>Muroidea</taxon>
        <taxon>Cricetidae</taxon>
        <taxon>Cricetinae</taxon>
        <taxon>Cricetulus</taxon>
    </lineage>
</organism>
<reference evidence="2" key="1">
    <citation type="submission" date="2025-08" db="UniProtKB">
        <authorList>
            <consortium name="Ensembl"/>
        </authorList>
    </citation>
    <scope>IDENTIFICATION</scope>
</reference>
<protein>
    <submittedName>
        <fullName evidence="2">Uncharacterized protein</fullName>
    </submittedName>
</protein>
<evidence type="ECO:0000313" key="2">
    <source>
        <dbReference type="Ensembl" id="ENSCGRP00001017339.1"/>
    </source>
</evidence>
<dbReference type="Proteomes" id="UP000694386">
    <property type="component" value="Unplaced"/>
</dbReference>
<name>A0A8C2MDK6_CRIGR</name>
<dbReference type="Ensembl" id="ENSCGRT00001021583.1">
    <property type="protein sequence ID" value="ENSCGRP00001017339.1"/>
    <property type="gene ID" value="ENSCGRG00001017411.1"/>
</dbReference>
<feature type="region of interest" description="Disordered" evidence="1">
    <location>
        <begin position="33"/>
        <end position="54"/>
    </location>
</feature>
<proteinExistence type="predicted"/>
<dbReference type="AlphaFoldDB" id="A0A8C2MDK6"/>
<evidence type="ECO:0000256" key="1">
    <source>
        <dbReference type="SAM" id="MobiDB-lite"/>
    </source>
</evidence>
<reference evidence="2" key="2">
    <citation type="submission" date="2025-09" db="UniProtKB">
        <authorList>
            <consortium name="Ensembl"/>
        </authorList>
    </citation>
    <scope>IDENTIFICATION</scope>
</reference>
<accession>A0A8C2MDK6</accession>